<accession>A0A220U7V6</accession>
<reference evidence="1 2" key="1">
    <citation type="submission" date="2017-07" db="EMBL/GenBank/DDBJ databases">
        <title>Virgibacillus sp. LM2416.</title>
        <authorList>
            <person name="Tak E.J."/>
            <person name="Bae J.-W."/>
        </authorList>
    </citation>
    <scope>NUCLEOTIDE SEQUENCE [LARGE SCALE GENOMIC DNA]</scope>
    <source>
        <strain evidence="1 2">LM2416</strain>
    </source>
</reference>
<sequence length="66" mass="7882">MTKSQMGFGHLKKIVWNERKHHFSLWLATCVTKEKDVFFIDKKFFKLFSTFMPPNDPLLTIIHNRG</sequence>
<proteinExistence type="predicted"/>
<dbReference type="Proteomes" id="UP000198312">
    <property type="component" value="Chromosome"/>
</dbReference>
<keyword evidence="2" id="KW-1185">Reference proteome</keyword>
<organism evidence="1 2">
    <name type="scientific">Virgibacillus phasianinus</name>
    <dbReference type="NCBI Taxonomy" id="2017483"/>
    <lineage>
        <taxon>Bacteria</taxon>
        <taxon>Bacillati</taxon>
        <taxon>Bacillota</taxon>
        <taxon>Bacilli</taxon>
        <taxon>Bacillales</taxon>
        <taxon>Bacillaceae</taxon>
        <taxon>Virgibacillus</taxon>
    </lineage>
</organism>
<evidence type="ECO:0000313" key="1">
    <source>
        <dbReference type="EMBL" id="ASK64208.1"/>
    </source>
</evidence>
<dbReference type="EMBL" id="CP022315">
    <property type="protein sequence ID" value="ASK64208.1"/>
    <property type="molecule type" value="Genomic_DNA"/>
</dbReference>
<protein>
    <submittedName>
        <fullName evidence="1">Uncharacterized protein</fullName>
    </submittedName>
</protein>
<evidence type="ECO:0000313" key="2">
    <source>
        <dbReference type="Proteomes" id="UP000198312"/>
    </source>
</evidence>
<gene>
    <name evidence="1" type="ORF">CFK37_19680</name>
</gene>
<dbReference type="KEGG" id="vil:CFK37_19680"/>
<dbReference type="AlphaFoldDB" id="A0A220U7V6"/>
<name>A0A220U7V6_9BACI</name>